<dbReference type="GO" id="GO:0042147">
    <property type="term" value="P:retrograde transport, endosome to Golgi"/>
    <property type="evidence" value="ECO:0007669"/>
    <property type="project" value="TreeGrafter"/>
</dbReference>
<feature type="transmembrane region" description="Helical" evidence="1">
    <location>
        <begin position="86"/>
        <end position="108"/>
    </location>
</feature>
<dbReference type="WBParaSite" id="ALUE_0000205301-mRNA-1">
    <property type="protein sequence ID" value="ALUE_0000205301-mRNA-1"/>
    <property type="gene ID" value="ALUE_0000205301"/>
</dbReference>
<dbReference type="Pfam" id="PF20655">
    <property type="entry name" value="Vps52_C"/>
    <property type="match status" value="1"/>
</dbReference>
<keyword evidence="1" id="KW-0472">Membrane</keyword>
<dbReference type="GO" id="GO:0007041">
    <property type="term" value="P:lysosomal transport"/>
    <property type="evidence" value="ECO:0007669"/>
    <property type="project" value="TreeGrafter"/>
</dbReference>
<dbReference type="GO" id="GO:0006896">
    <property type="term" value="P:Golgi to vacuole transport"/>
    <property type="evidence" value="ECO:0007669"/>
    <property type="project" value="TreeGrafter"/>
</dbReference>
<evidence type="ECO:0000256" key="1">
    <source>
        <dbReference type="SAM" id="Phobius"/>
    </source>
</evidence>
<dbReference type="GO" id="GO:0019905">
    <property type="term" value="F:syntaxin binding"/>
    <property type="evidence" value="ECO:0007669"/>
    <property type="project" value="TreeGrafter"/>
</dbReference>
<evidence type="ECO:0000259" key="2">
    <source>
        <dbReference type="Pfam" id="PF20655"/>
    </source>
</evidence>
<accession>A0A0M3HKK8</accession>
<keyword evidence="3" id="KW-1185">Reference proteome</keyword>
<organism evidence="3 4">
    <name type="scientific">Ascaris lumbricoides</name>
    <name type="common">Giant roundworm</name>
    <dbReference type="NCBI Taxonomy" id="6252"/>
    <lineage>
        <taxon>Eukaryota</taxon>
        <taxon>Metazoa</taxon>
        <taxon>Ecdysozoa</taxon>
        <taxon>Nematoda</taxon>
        <taxon>Chromadorea</taxon>
        <taxon>Rhabditida</taxon>
        <taxon>Spirurina</taxon>
        <taxon>Ascaridomorpha</taxon>
        <taxon>Ascaridoidea</taxon>
        <taxon>Ascarididae</taxon>
        <taxon>Ascaris</taxon>
    </lineage>
</organism>
<protein>
    <submittedName>
        <fullName evidence="4">Vacuolar protein sorting-associated protein 52 homolog</fullName>
    </submittedName>
</protein>
<reference evidence="4" key="1">
    <citation type="submission" date="2017-02" db="UniProtKB">
        <authorList>
            <consortium name="WormBaseParasite"/>
        </authorList>
    </citation>
    <scope>IDENTIFICATION</scope>
</reference>
<keyword evidence="1" id="KW-0812">Transmembrane</keyword>
<dbReference type="PANTHER" id="PTHR14190">
    <property type="entry name" value="SUPPRESSOR OF ACTIN MUTATIONS 2/VACUOLAR PROTEIN SORTING 52"/>
    <property type="match status" value="1"/>
</dbReference>
<keyword evidence="1" id="KW-1133">Transmembrane helix</keyword>
<dbReference type="Proteomes" id="UP000036681">
    <property type="component" value="Unplaced"/>
</dbReference>
<name>A0A0M3HKK8_ASCLU</name>
<sequence length="109" mass="12964">MLLQKSCEERILANYDAISLYLCICLCAKYSELMVERGIPAMDGYWDTLTRMLWHRFDAVMQLHNESVRGVDVKKMIPPPDTRPHYVGYFRFIYTRIVFFSLSVMVWMK</sequence>
<dbReference type="GO" id="GO:0000938">
    <property type="term" value="C:GARP complex"/>
    <property type="evidence" value="ECO:0007669"/>
    <property type="project" value="TreeGrafter"/>
</dbReference>
<dbReference type="GO" id="GO:0032456">
    <property type="term" value="P:endocytic recycling"/>
    <property type="evidence" value="ECO:0007669"/>
    <property type="project" value="TreeGrafter"/>
</dbReference>
<evidence type="ECO:0000313" key="4">
    <source>
        <dbReference type="WBParaSite" id="ALUE_0000205301-mRNA-1"/>
    </source>
</evidence>
<proteinExistence type="predicted"/>
<feature type="domain" description="Vps52 C-terminal" evidence="2">
    <location>
        <begin position="4"/>
        <end position="88"/>
    </location>
</feature>
<evidence type="ECO:0000313" key="3">
    <source>
        <dbReference type="Proteomes" id="UP000036681"/>
    </source>
</evidence>
<dbReference type="InterPro" id="IPR007258">
    <property type="entry name" value="Vps52"/>
</dbReference>
<dbReference type="PANTHER" id="PTHR14190:SF7">
    <property type="entry name" value="VACUOLAR PROTEIN SORTING-ASSOCIATED PROTEIN 52 HOMOLOG"/>
    <property type="match status" value="1"/>
</dbReference>
<dbReference type="GO" id="GO:0005829">
    <property type="term" value="C:cytosol"/>
    <property type="evidence" value="ECO:0007669"/>
    <property type="project" value="GOC"/>
</dbReference>
<dbReference type="InterPro" id="IPR048361">
    <property type="entry name" value="Vps52_C"/>
</dbReference>
<dbReference type="AlphaFoldDB" id="A0A0M3HKK8"/>